<gene>
    <name evidence="1" type="ORF">GCK72_006805</name>
</gene>
<dbReference type="RefSeq" id="XP_053589998.1">
    <property type="nucleotide sequence ID" value="XM_053725804.1"/>
</dbReference>
<evidence type="ECO:0000313" key="1">
    <source>
        <dbReference type="EMBL" id="KAF1766847.1"/>
    </source>
</evidence>
<name>A0A6A5HJR6_CAERE</name>
<evidence type="ECO:0000313" key="2">
    <source>
        <dbReference type="Proteomes" id="UP000483820"/>
    </source>
</evidence>
<proteinExistence type="predicted"/>
<sequence length="258" mass="28928">MVAHSKFPIQKLPYLAFKAVAGNFDLDQSVNLAMTSRKTSIMMMASNVIPPCKFSIDAGDSECELVFEAGGRKITRCLEDLNSAKRKISRFLCSRTFKELHLNEDSEWGVSWMPTLLRFGSGTIKTKMVVFEKILCNTIAAGFLKRCDTNTLECVVFGKKQDHNIIMDASLNLGVKEWKIQNYMNESNIRKLIKLVDGTASAKGKMHFGGYDALRVISEMVLPQLVTLNKAGCFEFKLSHSRKCRVTKGGMEYTVSID</sequence>
<dbReference type="GeneID" id="9804030"/>
<reference evidence="1 2" key="1">
    <citation type="submission" date="2019-12" db="EMBL/GenBank/DDBJ databases">
        <title>Chromosome-level assembly of the Caenorhabditis remanei genome.</title>
        <authorList>
            <person name="Teterina A.A."/>
            <person name="Willis J.H."/>
            <person name="Phillips P.C."/>
        </authorList>
    </citation>
    <scope>NUCLEOTIDE SEQUENCE [LARGE SCALE GENOMIC DNA]</scope>
    <source>
        <strain evidence="1 2">PX506</strain>
        <tissue evidence="1">Whole organism</tissue>
    </source>
</reference>
<evidence type="ECO:0008006" key="3">
    <source>
        <dbReference type="Google" id="ProtNLM"/>
    </source>
</evidence>
<organism evidence="1 2">
    <name type="scientific">Caenorhabditis remanei</name>
    <name type="common">Caenorhabditis vulgaris</name>
    <dbReference type="NCBI Taxonomy" id="31234"/>
    <lineage>
        <taxon>Eukaryota</taxon>
        <taxon>Metazoa</taxon>
        <taxon>Ecdysozoa</taxon>
        <taxon>Nematoda</taxon>
        <taxon>Chromadorea</taxon>
        <taxon>Rhabditida</taxon>
        <taxon>Rhabditina</taxon>
        <taxon>Rhabditomorpha</taxon>
        <taxon>Rhabditoidea</taxon>
        <taxon>Rhabditidae</taxon>
        <taxon>Peloderinae</taxon>
        <taxon>Caenorhabditis</taxon>
    </lineage>
</organism>
<dbReference type="CTD" id="9804030"/>
<dbReference type="KEGG" id="crq:GCK72_006805"/>
<dbReference type="Proteomes" id="UP000483820">
    <property type="component" value="Chromosome II"/>
</dbReference>
<protein>
    <recommendedName>
        <fullName evidence="3">F-box domain-containing protein</fullName>
    </recommendedName>
</protein>
<accession>A0A6A5HJR6</accession>
<dbReference type="EMBL" id="WUAV01000002">
    <property type="protein sequence ID" value="KAF1766847.1"/>
    <property type="molecule type" value="Genomic_DNA"/>
</dbReference>
<comment type="caution">
    <text evidence="1">The sequence shown here is derived from an EMBL/GenBank/DDBJ whole genome shotgun (WGS) entry which is preliminary data.</text>
</comment>
<dbReference type="AlphaFoldDB" id="A0A6A5HJR6"/>